<reference evidence="1 2" key="1">
    <citation type="submission" date="2024-04" db="EMBL/GenBank/DDBJ databases">
        <authorList>
            <person name="Waldvogel A.-M."/>
            <person name="Schoenle A."/>
        </authorList>
    </citation>
    <scope>NUCLEOTIDE SEQUENCE [LARGE SCALE GENOMIC DNA]</scope>
</reference>
<dbReference type="EMBL" id="OZ035832">
    <property type="protein sequence ID" value="CAL1571517.1"/>
    <property type="molecule type" value="Genomic_DNA"/>
</dbReference>
<keyword evidence="2" id="KW-1185">Reference proteome</keyword>
<evidence type="ECO:0000313" key="1">
    <source>
        <dbReference type="EMBL" id="CAL1571517.1"/>
    </source>
</evidence>
<organism evidence="1 2">
    <name type="scientific">Knipowitschia caucasica</name>
    <name type="common">Caucasian dwarf goby</name>
    <name type="synonym">Pomatoschistus caucasicus</name>
    <dbReference type="NCBI Taxonomy" id="637954"/>
    <lineage>
        <taxon>Eukaryota</taxon>
        <taxon>Metazoa</taxon>
        <taxon>Chordata</taxon>
        <taxon>Craniata</taxon>
        <taxon>Vertebrata</taxon>
        <taxon>Euteleostomi</taxon>
        <taxon>Actinopterygii</taxon>
        <taxon>Neopterygii</taxon>
        <taxon>Teleostei</taxon>
        <taxon>Neoteleostei</taxon>
        <taxon>Acanthomorphata</taxon>
        <taxon>Gobiaria</taxon>
        <taxon>Gobiiformes</taxon>
        <taxon>Gobioidei</taxon>
        <taxon>Gobiidae</taxon>
        <taxon>Gobiinae</taxon>
        <taxon>Knipowitschia</taxon>
    </lineage>
</organism>
<evidence type="ECO:0000313" key="2">
    <source>
        <dbReference type="Proteomes" id="UP001497482"/>
    </source>
</evidence>
<name>A0AAV2J251_KNICA</name>
<gene>
    <name evidence="1" type="ORF">KC01_LOCUS3624</name>
</gene>
<protein>
    <submittedName>
        <fullName evidence="1">Uncharacterized protein</fullName>
    </submittedName>
</protein>
<accession>A0AAV2J251</accession>
<dbReference type="AlphaFoldDB" id="A0AAV2J251"/>
<proteinExistence type="predicted"/>
<sequence length="110" mass="12056">MPSLPLFPPCGLRALSPSLLSAAALVRTQLTHVLRCPLLFLSLSCAPPCSFSWWLMSLCLTLFRAVLPAYRLARPRALAVFIRAGFLFVSPGSSLRSSAPHPFFTLSLLR</sequence>
<dbReference type="Proteomes" id="UP001497482">
    <property type="component" value="Chromosome 10"/>
</dbReference>